<name>A0A516GAC8_9MICO</name>
<feature type="domain" description="Nitroreductase" evidence="4">
    <location>
        <begin position="7"/>
        <end position="173"/>
    </location>
</feature>
<protein>
    <submittedName>
        <fullName evidence="5">Nitroreductase family protein</fullName>
    </submittedName>
</protein>
<dbReference type="CDD" id="cd02062">
    <property type="entry name" value="Nitro_FMN_reductase"/>
    <property type="match status" value="1"/>
</dbReference>
<dbReference type="InterPro" id="IPR029479">
    <property type="entry name" value="Nitroreductase"/>
</dbReference>
<evidence type="ECO:0000313" key="5">
    <source>
        <dbReference type="EMBL" id="QDO88448.1"/>
    </source>
</evidence>
<dbReference type="KEGG" id="orz:FNH13_08930"/>
<dbReference type="Proteomes" id="UP000315395">
    <property type="component" value="Chromosome"/>
</dbReference>
<evidence type="ECO:0000256" key="1">
    <source>
        <dbReference type="ARBA" id="ARBA00022630"/>
    </source>
</evidence>
<proteinExistence type="predicted"/>
<dbReference type="PANTHER" id="PTHR23026">
    <property type="entry name" value="NADPH NITROREDUCTASE"/>
    <property type="match status" value="1"/>
</dbReference>
<accession>A0A516GAC8</accession>
<reference evidence="5 6" key="1">
    <citation type="submission" date="2019-07" db="EMBL/GenBank/DDBJ databases">
        <title>complete genome sequencing of Ornithinimicrobium sp. H23M54.</title>
        <authorList>
            <person name="Bae J.-W."/>
            <person name="Lee S.-Y."/>
        </authorList>
    </citation>
    <scope>NUCLEOTIDE SEQUENCE [LARGE SCALE GENOMIC DNA]</scope>
    <source>
        <strain evidence="5 6">H23M54</strain>
    </source>
</reference>
<gene>
    <name evidence="5" type="ORF">FNH13_08930</name>
</gene>
<dbReference type="OrthoDB" id="3358989at2"/>
<dbReference type="PANTHER" id="PTHR23026:SF90">
    <property type="entry name" value="IODOTYROSINE DEIODINASE 1"/>
    <property type="match status" value="1"/>
</dbReference>
<evidence type="ECO:0000256" key="2">
    <source>
        <dbReference type="ARBA" id="ARBA00022643"/>
    </source>
</evidence>
<dbReference type="InterPro" id="IPR050627">
    <property type="entry name" value="Nitroreductase/BluB"/>
</dbReference>
<keyword evidence="6" id="KW-1185">Reference proteome</keyword>
<evidence type="ECO:0000256" key="3">
    <source>
        <dbReference type="ARBA" id="ARBA00023002"/>
    </source>
</evidence>
<sequence>MEFSQVVRSRRMVRNYDPDRPVPDDILARVLANAVRAPSAGFSQGWDFVVLRTDEERQSFWAATTDPGKEADNWLRGIQKAPCLIVCCSSPEAYLDRYAEPDKGWTDRDAARWPVPYWDIDTGMAALLMLLTAVDEELGGLFFGVPVESLQTVAAALDVPAGRNLVGVVSLGYPAPDRKSPSLRRGRRAVPQVAHAGRFGTPLELAGPH</sequence>
<evidence type="ECO:0000313" key="6">
    <source>
        <dbReference type="Proteomes" id="UP000315395"/>
    </source>
</evidence>
<dbReference type="EMBL" id="CP041616">
    <property type="protein sequence ID" value="QDO88448.1"/>
    <property type="molecule type" value="Genomic_DNA"/>
</dbReference>
<dbReference type="SUPFAM" id="SSF55469">
    <property type="entry name" value="FMN-dependent nitroreductase-like"/>
    <property type="match status" value="1"/>
</dbReference>
<dbReference type="AlphaFoldDB" id="A0A516GAC8"/>
<keyword evidence="1" id="KW-0285">Flavoprotein</keyword>
<evidence type="ECO:0000259" key="4">
    <source>
        <dbReference type="Pfam" id="PF00881"/>
    </source>
</evidence>
<dbReference type="RefSeq" id="WP_143783126.1">
    <property type="nucleotide sequence ID" value="NZ_CP041616.1"/>
</dbReference>
<dbReference type="Gene3D" id="3.40.109.10">
    <property type="entry name" value="NADH Oxidase"/>
    <property type="match status" value="1"/>
</dbReference>
<organism evidence="5 6">
    <name type="scientific">Ornithinimicrobium ciconiae</name>
    <dbReference type="NCBI Taxonomy" id="2594265"/>
    <lineage>
        <taxon>Bacteria</taxon>
        <taxon>Bacillati</taxon>
        <taxon>Actinomycetota</taxon>
        <taxon>Actinomycetes</taxon>
        <taxon>Micrococcales</taxon>
        <taxon>Ornithinimicrobiaceae</taxon>
        <taxon>Ornithinimicrobium</taxon>
    </lineage>
</organism>
<keyword evidence="2" id="KW-0288">FMN</keyword>
<dbReference type="GO" id="GO:0016491">
    <property type="term" value="F:oxidoreductase activity"/>
    <property type="evidence" value="ECO:0007669"/>
    <property type="project" value="UniProtKB-KW"/>
</dbReference>
<dbReference type="Pfam" id="PF00881">
    <property type="entry name" value="Nitroreductase"/>
    <property type="match status" value="1"/>
</dbReference>
<dbReference type="InterPro" id="IPR000415">
    <property type="entry name" value="Nitroreductase-like"/>
</dbReference>
<keyword evidence="3" id="KW-0560">Oxidoreductase</keyword>